<name>A0A484H9D8_9ZZZZ</name>
<evidence type="ECO:0000313" key="1">
    <source>
        <dbReference type="EMBL" id="VBB68788.1"/>
    </source>
</evidence>
<reference evidence="1" key="1">
    <citation type="submission" date="2018-10" db="EMBL/GenBank/DDBJ databases">
        <authorList>
            <person name="Gruber-Vodicka H."/>
            <person name="Jaeckle O."/>
        </authorList>
    </citation>
    <scope>NUCLEOTIDE SEQUENCE</scope>
</reference>
<gene>
    <name evidence="1" type="ORF">RIEGSTA812A_PEG_261</name>
</gene>
<organism evidence="1">
    <name type="scientific">invertebrate metagenome</name>
    <dbReference type="NCBI Taxonomy" id="1711999"/>
    <lineage>
        <taxon>unclassified sequences</taxon>
        <taxon>metagenomes</taxon>
        <taxon>organismal metagenomes</taxon>
    </lineage>
</organism>
<dbReference type="AlphaFoldDB" id="A0A484H9D8"/>
<accession>A0A484H9D8</accession>
<proteinExistence type="predicted"/>
<protein>
    <submittedName>
        <fullName evidence="1">Uncharacterized protein</fullName>
    </submittedName>
</protein>
<sequence length="40" mass="4293">MHQNAQRMVQAGCLAKAARWLARPLLSRLLISGSLAASSD</sequence>
<dbReference type="EMBL" id="LR026963">
    <property type="protein sequence ID" value="VBB68788.1"/>
    <property type="molecule type" value="Genomic_DNA"/>
</dbReference>